<protein>
    <submittedName>
        <fullName evidence="4">Bacterial transferase hexapeptide repeat protein</fullName>
    </submittedName>
</protein>
<accession>E0NTF7</accession>
<keyword evidence="3" id="KW-0472">Membrane</keyword>
<dbReference type="Gene3D" id="2.160.10.10">
    <property type="entry name" value="Hexapeptide repeat proteins"/>
    <property type="match status" value="1"/>
</dbReference>
<evidence type="ECO:0000256" key="1">
    <source>
        <dbReference type="ARBA" id="ARBA00022679"/>
    </source>
</evidence>
<dbReference type="RefSeq" id="WP_006949574.1">
    <property type="nucleotide sequence ID" value="NZ_BAJI01000002.1"/>
</dbReference>
<dbReference type="InterPro" id="IPR011004">
    <property type="entry name" value="Trimer_LpxA-like_sf"/>
</dbReference>
<evidence type="ECO:0000313" key="4">
    <source>
        <dbReference type="EMBL" id="EFM01624.1"/>
    </source>
</evidence>
<evidence type="ECO:0000256" key="2">
    <source>
        <dbReference type="ARBA" id="ARBA00023315"/>
    </source>
</evidence>
<keyword evidence="5" id="KW-1185">Reference proteome</keyword>
<comment type="caution">
    <text evidence="4">The sequence shown here is derived from an EMBL/GenBank/DDBJ whole genome shotgun (WGS) entry which is preliminary data.</text>
</comment>
<dbReference type="GO" id="GO:0016746">
    <property type="term" value="F:acyltransferase activity"/>
    <property type="evidence" value="ECO:0007669"/>
    <property type="project" value="UniProtKB-KW"/>
</dbReference>
<dbReference type="OrthoDB" id="9814490at2"/>
<dbReference type="CDD" id="cd03354">
    <property type="entry name" value="LbH_SAT"/>
    <property type="match status" value="1"/>
</dbReference>
<organism evidence="4 5">
    <name type="scientific">Hoylesella marshii DSM 16973 = JCM 13450</name>
    <dbReference type="NCBI Taxonomy" id="862515"/>
    <lineage>
        <taxon>Bacteria</taxon>
        <taxon>Pseudomonadati</taxon>
        <taxon>Bacteroidota</taxon>
        <taxon>Bacteroidia</taxon>
        <taxon>Bacteroidales</taxon>
        <taxon>Prevotellaceae</taxon>
        <taxon>Hoylesella</taxon>
    </lineage>
</organism>
<sequence length="210" mass="23866">MKYEYIKEVDIHLPIAENYKDVWTFIQSDYFRMKGKTANFSATLAFLFIEPTFWFLFWLRIASYKKKNLLWMIAKFIHRRNMFKYHMLIPASTRIGFGIYIGHPLSIVINSSAIIGNNVTISQFTNIGANHTRAAYIGDNVYMAPSVLLIEAISIGSNSTIGAGSIVPKNIHSNCTVAGNPARVIKENTPARYLGTPWKFSPIEETIKHL</sequence>
<keyword evidence="1 4" id="KW-0808">Transferase</keyword>
<evidence type="ECO:0000313" key="5">
    <source>
        <dbReference type="Proteomes" id="UP000004394"/>
    </source>
</evidence>
<dbReference type="PANTHER" id="PTHR42811">
    <property type="entry name" value="SERINE ACETYLTRANSFERASE"/>
    <property type="match status" value="1"/>
</dbReference>
<dbReference type="Proteomes" id="UP000004394">
    <property type="component" value="Unassembled WGS sequence"/>
</dbReference>
<keyword evidence="3" id="KW-1133">Transmembrane helix</keyword>
<reference evidence="4" key="1">
    <citation type="submission" date="2010-07" db="EMBL/GenBank/DDBJ databases">
        <authorList>
            <person name="Muzny D."/>
            <person name="Qin X."/>
            <person name="Deng J."/>
            <person name="Jiang H."/>
            <person name="Liu Y."/>
            <person name="Qu J."/>
            <person name="Song X.-Z."/>
            <person name="Zhang L."/>
            <person name="Thornton R."/>
            <person name="Coyle M."/>
            <person name="Francisco L."/>
            <person name="Jackson L."/>
            <person name="Javaid M."/>
            <person name="Korchina V."/>
            <person name="Kovar C."/>
            <person name="Mata R."/>
            <person name="Mathew T."/>
            <person name="Ngo R."/>
            <person name="Nguyen L."/>
            <person name="Nguyen N."/>
            <person name="Okwuonu G."/>
            <person name="Ongeri F."/>
            <person name="Pham C."/>
            <person name="Simmons D."/>
            <person name="Wilczek-Boney K."/>
            <person name="Hale W."/>
            <person name="Jakkamsetti A."/>
            <person name="Pham P."/>
            <person name="Ruth R."/>
            <person name="San Lucas F."/>
            <person name="Warren J."/>
            <person name="Zhang J."/>
            <person name="Zhao Z."/>
            <person name="Zhou C."/>
            <person name="Zhu D."/>
            <person name="Lee S."/>
            <person name="Bess C."/>
            <person name="Blankenburg K."/>
            <person name="Forbes L."/>
            <person name="Fu Q."/>
            <person name="Gubbala S."/>
            <person name="Hirani K."/>
            <person name="Jayaseelan J.C."/>
            <person name="Lara F."/>
            <person name="Munidasa M."/>
            <person name="Palculict T."/>
            <person name="Patil S."/>
            <person name="Pu L.-L."/>
            <person name="Saada N."/>
            <person name="Tang L."/>
            <person name="Weissenberger G."/>
            <person name="Zhu Y."/>
            <person name="Hemphill L."/>
            <person name="Shang Y."/>
            <person name="Youmans B."/>
            <person name="Ayvaz T."/>
            <person name="Ross M."/>
            <person name="Santibanez J."/>
            <person name="Aqrawi P."/>
            <person name="Gross S."/>
            <person name="Joshi V."/>
            <person name="Fowler G."/>
            <person name="Nazareth L."/>
            <person name="Reid J."/>
            <person name="Worley K."/>
            <person name="Petrosino J."/>
            <person name="Highlander S."/>
            <person name="Gibbs R."/>
        </authorList>
    </citation>
    <scope>NUCLEOTIDE SEQUENCE [LARGE SCALE GENOMIC DNA]</scope>
    <source>
        <strain evidence="4">DSM 16973</strain>
    </source>
</reference>
<dbReference type="BioCyc" id="PMAR862515-HMP:GMOO-1482-MONOMER"/>
<dbReference type="InterPro" id="IPR045304">
    <property type="entry name" value="LbH_SAT"/>
</dbReference>
<dbReference type="eggNOG" id="COG1045">
    <property type="taxonomic scope" value="Bacteria"/>
</dbReference>
<gene>
    <name evidence="4" type="ORF">HMPREF0658_1459</name>
</gene>
<keyword evidence="2" id="KW-0012">Acyltransferase</keyword>
<dbReference type="HOGENOM" id="CLU_051638_10_2_10"/>
<keyword evidence="3" id="KW-0812">Transmembrane</keyword>
<dbReference type="AlphaFoldDB" id="E0NTF7"/>
<dbReference type="EMBL" id="AEEI01000049">
    <property type="protein sequence ID" value="EFM01624.1"/>
    <property type="molecule type" value="Genomic_DNA"/>
</dbReference>
<proteinExistence type="predicted"/>
<dbReference type="STRING" id="862515.HMPREF0658_1459"/>
<feature type="transmembrane region" description="Helical" evidence="3">
    <location>
        <begin position="40"/>
        <end position="61"/>
    </location>
</feature>
<evidence type="ECO:0000256" key="3">
    <source>
        <dbReference type="SAM" id="Phobius"/>
    </source>
</evidence>
<dbReference type="SUPFAM" id="SSF51161">
    <property type="entry name" value="Trimeric LpxA-like enzymes"/>
    <property type="match status" value="1"/>
</dbReference>
<name>E0NTF7_9BACT</name>